<keyword evidence="3" id="KW-1185">Reference proteome</keyword>
<sequence>MSGMIAQVWSDLELARVILSWGCFIFGGLAVIAGSLGLVRFPDFYTRLHAAGVTDTGGAEMILIGMLLQSPSWIVAVKLFFVGAFLFFTSPVATHAIAHSAWMVGLKPLEGPELKYRESAE</sequence>
<keyword evidence="1" id="KW-0472">Membrane</keyword>
<name>A0ABW1KXY1_9PROT</name>
<organism evidence="2 3">
    <name type="scientific">Hyphococcus aureus</name>
    <dbReference type="NCBI Taxonomy" id="2666033"/>
    <lineage>
        <taxon>Bacteria</taxon>
        <taxon>Pseudomonadati</taxon>
        <taxon>Pseudomonadota</taxon>
        <taxon>Alphaproteobacteria</taxon>
        <taxon>Parvularculales</taxon>
        <taxon>Parvularculaceae</taxon>
        <taxon>Hyphococcus</taxon>
    </lineage>
</organism>
<feature type="transmembrane region" description="Helical" evidence="1">
    <location>
        <begin position="73"/>
        <end position="98"/>
    </location>
</feature>
<protein>
    <submittedName>
        <fullName evidence="2">Monovalent cation/H(+) antiporter subunit G</fullName>
    </submittedName>
</protein>
<dbReference type="NCBIfam" id="TIGR01300">
    <property type="entry name" value="CPA3_mnhG_phaG"/>
    <property type="match status" value="1"/>
</dbReference>
<keyword evidence="1" id="KW-0812">Transmembrane</keyword>
<evidence type="ECO:0000313" key="2">
    <source>
        <dbReference type="EMBL" id="MFC6035951.1"/>
    </source>
</evidence>
<reference evidence="2 3" key="1">
    <citation type="submission" date="2024-09" db="EMBL/GenBank/DDBJ databases">
        <authorList>
            <person name="Zhang Z.-H."/>
        </authorList>
    </citation>
    <scope>NUCLEOTIDE SEQUENCE [LARGE SCALE GENOMIC DNA]</scope>
    <source>
        <strain evidence="2 3">HHTR114</strain>
    </source>
</reference>
<dbReference type="PANTHER" id="PTHR34703">
    <property type="entry name" value="ANTIPORTER SUBUNIT MNHG2-RELATED"/>
    <property type="match status" value="1"/>
</dbReference>
<dbReference type="Pfam" id="PF03334">
    <property type="entry name" value="PhaG_MnhG_YufB"/>
    <property type="match status" value="1"/>
</dbReference>
<proteinExistence type="predicted"/>
<accession>A0ABW1KXY1</accession>
<feature type="transmembrane region" description="Helical" evidence="1">
    <location>
        <begin position="18"/>
        <end position="39"/>
    </location>
</feature>
<gene>
    <name evidence="2" type="primary">mnhG</name>
    <name evidence="2" type="ORF">ACFMB1_10380</name>
</gene>
<dbReference type="PANTHER" id="PTHR34703:SF1">
    <property type="entry name" value="ANTIPORTER SUBUNIT MNHG2-RELATED"/>
    <property type="match status" value="1"/>
</dbReference>
<dbReference type="Proteomes" id="UP001596116">
    <property type="component" value="Unassembled WGS sequence"/>
</dbReference>
<evidence type="ECO:0000313" key="3">
    <source>
        <dbReference type="Proteomes" id="UP001596116"/>
    </source>
</evidence>
<dbReference type="RefSeq" id="WP_379882830.1">
    <property type="nucleotide sequence ID" value="NZ_JBHPON010000002.1"/>
</dbReference>
<comment type="caution">
    <text evidence="2">The sequence shown here is derived from an EMBL/GenBank/DDBJ whole genome shotgun (WGS) entry which is preliminary data.</text>
</comment>
<evidence type="ECO:0000256" key="1">
    <source>
        <dbReference type="SAM" id="Phobius"/>
    </source>
</evidence>
<keyword evidence="1" id="KW-1133">Transmembrane helix</keyword>
<dbReference type="InterPro" id="IPR005133">
    <property type="entry name" value="PhaG_MnhG_YufB"/>
</dbReference>
<dbReference type="EMBL" id="JBHPON010000002">
    <property type="protein sequence ID" value="MFC6035951.1"/>
    <property type="molecule type" value="Genomic_DNA"/>
</dbReference>